<gene>
    <name evidence="1" type="ORF">MD535_00915</name>
</gene>
<name>A0A9X3CK02_9VIBR</name>
<dbReference type="PANTHER" id="PTHR38834:SF3">
    <property type="entry name" value="SOLUTE-BINDING PROTEIN FAMILY 3_N-TERMINAL DOMAIN-CONTAINING PROTEIN"/>
    <property type="match status" value="1"/>
</dbReference>
<evidence type="ECO:0000313" key="2">
    <source>
        <dbReference type="Proteomes" id="UP001155587"/>
    </source>
</evidence>
<proteinExistence type="predicted"/>
<evidence type="ECO:0000313" key="1">
    <source>
        <dbReference type="EMBL" id="MCW8344589.1"/>
    </source>
</evidence>
<organism evidence="1 2">
    <name type="scientific">Vibrio qingdaonensis</name>
    <dbReference type="NCBI Taxonomy" id="2829491"/>
    <lineage>
        <taxon>Bacteria</taxon>
        <taxon>Pseudomonadati</taxon>
        <taxon>Pseudomonadota</taxon>
        <taxon>Gammaproteobacteria</taxon>
        <taxon>Vibrionales</taxon>
        <taxon>Vibrionaceae</taxon>
        <taxon>Vibrio</taxon>
    </lineage>
</organism>
<dbReference type="Gene3D" id="3.40.190.10">
    <property type="entry name" value="Periplasmic binding protein-like II"/>
    <property type="match status" value="2"/>
</dbReference>
<dbReference type="PANTHER" id="PTHR38834">
    <property type="entry name" value="PERIPLASMIC SUBSTRATE BINDING PROTEIN FAMILY 3"/>
    <property type="match status" value="1"/>
</dbReference>
<comment type="caution">
    <text evidence="1">The sequence shown here is derived from an EMBL/GenBank/DDBJ whole genome shotgun (WGS) entry which is preliminary data.</text>
</comment>
<reference evidence="1" key="1">
    <citation type="submission" date="2022-02" db="EMBL/GenBank/DDBJ databases">
        <title>Vibrio sp. nov, a new bacterium isolated from seawater.</title>
        <authorList>
            <person name="Yuan Y."/>
        </authorList>
    </citation>
    <scope>NUCLEOTIDE SEQUENCE</scope>
    <source>
        <strain evidence="1">ZSDZ65</strain>
    </source>
</reference>
<accession>A0A9X3CK02</accession>
<sequence>MALFISLFTISSGYAKTIGPSRLMLTTQDWAPYQFHQNTEMKGLAIDTVKCALGSISQPYQLTMTNWSEAQLRVQSGAQHGFFLASESQERNEYATLSAPIAKQTINWYFGSGVKPTINELSKLNLKFSAKFGSNKWFWLKRHGFNVIKQPRDATVLLTLLKRREIDIVLEDQRVFDNALESAGLAKDYFRSKHMETKQMGVYFSNQFLNEYSGFLDSFNSAVKKCKG</sequence>
<dbReference type="SUPFAM" id="SSF53850">
    <property type="entry name" value="Periplasmic binding protein-like II"/>
    <property type="match status" value="1"/>
</dbReference>
<protein>
    <submittedName>
        <fullName evidence="1">Transporter substrate-binding domain-containing protein</fullName>
    </submittedName>
</protein>
<dbReference type="EMBL" id="JAKRRY010000001">
    <property type="protein sequence ID" value="MCW8344589.1"/>
    <property type="molecule type" value="Genomic_DNA"/>
</dbReference>
<keyword evidence="2" id="KW-1185">Reference proteome</keyword>
<dbReference type="Proteomes" id="UP001155587">
    <property type="component" value="Unassembled WGS sequence"/>
</dbReference>
<dbReference type="AlphaFoldDB" id="A0A9X3CK02"/>